<name>A0A0A9E991_ARUDO</name>
<accession>A0A0A9E991</accession>
<reference evidence="1" key="2">
    <citation type="journal article" date="2015" name="Data Brief">
        <title>Shoot transcriptome of the giant reed, Arundo donax.</title>
        <authorList>
            <person name="Barrero R.A."/>
            <person name="Guerrero F.D."/>
            <person name="Moolhuijzen P."/>
            <person name="Goolsby J.A."/>
            <person name="Tidwell J."/>
            <person name="Bellgard S.E."/>
            <person name="Bellgard M.I."/>
        </authorList>
    </citation>
    <scope>NUCLEOTIDE SEQUENCE</scope>
    <source>
        <tissue evidence="1">Shoot tissue taken approximately 20 cm above the soil surface</tissue>
    </source>
</reference>
<sequence>MYIGFSHRSMKSGNSRGLSVRGISAGAPVLAKSTAMECRAASWRHSGLRAFSGSRSAWIKWAVEITPRASFIM</sequence>
<dbReference type="AlphaFoldDB" id="A0A0A9E991"/>
<reference evidence="1" key="1">
    <citation type="submission" date="2014-09" db="EMBL/GenBank/DDBJ databases">
        <authorList>
            <person name="Magalhaes I.L.F."/>
            <person name="Oliveira U."/>
            <person name="Santos F.R."/>
            <person name="Vidigal T.H.D.A."/>
            <person name="Brescovit A.D."/>
            <person name="Santos A.J."/>
        </authorList>
    </citation>
    <scope>NUCLEOTIDE SEQUENCE</scope>
    <source>
        <tissue evidence="1">Shoot tissue taken approximately 20 cm above the soil surface</tissue>
    </source>
</reference>
<evidence type="ECO:0000313" key="1">
    <source>
        <dbReference type="EMBL" id="JAD94490.1"/>
    </source>
</evidence>
<proteinExistence type="predicted"/>
<protein>
    <submittedName>
        <fullName evidence="1">Uncharacterized protein</fullName>
    </submittedName>
</protein>
<organism evidence="1">
    <name type="scientific">Arundo donax</name>
    <name type="common">Giant reed</name>
    <name type="synonym">Donax arundinaceus</name>
    <dbReference type="NCBI Taxonomy" id="35708"/>
    <lineage>
        <taxon>Eukaryota</taxon>
        <taxon>Viridiplantae</taxon>
        <taxon>Streptophyta</taxon>
        <taxon>Embryophyta</taxon>
        <taxon>Tracheophyta</taxon>
        <taxon>Spermatophyta</taxon>
        <taxon>Magnoliopsida</taxon>
        <taxon>Liliopsida</taxon>
        <taxon>Poales</taxon>
        <taxon>Poaceae</taxon>
        <taxon>PACMAD clade</taxon>
        <taxon>Arundinoideae</taxon>
        <taxon>Arundineae</taxon>
        <taxon>Arundo</taxon>
    </lineage>
</organism>
<dbReference type="EMBL" id="GBRH01203405">
    <property type="protein sequence ID" value="JAD94490.1"/>
    <property type="molecule type" value="Transcribed_RNA"/>
</dbReference>